<accession>A0ABW8IDC2</accession>
<keyword evidence="3" id="KW-0645">Protease</keyword>
<gene>
    <name evidence="3" type="ORF">QYG89_16275</name>
</gene>
<dbReference type="GO" id="GO:0008233">
    <property type="term" value="F:peptidase activity"/>
    <property type="evidence" value="ECO:0007669"/>
    <property type="project" value="UniProtKB-KW"/>
</dbReference>
<comment type="caution">
    <text evidence="3">The sequence shown here is derived from an EMBL/GenBank/DDBJ whole genome shotgun (WGS) entry which is preliminary data.</text>
</comment>
<evidence type="ECO:0000256" key="1">
    <source>
        <dbReference type="SAM" id="Phobius"/>
    </source>
</evidence>
<reference evidence="3 4" key="1">
    <citation type="submission" date="2023-07" db="EMBL/GenBank/DDBJ databases">
        <title>Bacillus lucianemedeirus sp. nov, a new species isolated from an immunobiological production facility.</title>
        <authorList>
            <person name="Costa L.V."/>
            <person name="Miranda R.V.S.L."/>
            <person name="Brandao M.L.L."/>
            <person name="Reis C.M.F."/>
            <person name="Frazao A.M."/>
            <person name="Cruz F.V."/>
            <person name="Baio P.V.P."/>
            <person name="Veras J.F.C."/>
            <person name="Ramos J.N."/>
            <person name="Vieira V."/>
        </authorList>
    </citation>
    <scope>NUCLEOTIDE SEQUENCE [LARGE SCALE GENOMIC DNA]</scope>
    <source>
        <strain evidence="3 4">B190/17</strain>
    </source>
</reference>
<dbReference type="SUPFAM" id="SSF54211">
    <property type="entry name" value="Ribosomal protein S5 domain 2-like"/>
    <property type="match status" value="1"/>
</dbReference>
<feature type="domain" description="Lon proteolytic" evidence="2">
    <location>
        <begin position="155"/>
        <end position="247"/>
    </location>
</feature>
<dbReference type="InterPro" id="IPR014721">
    <property type="entry name" value="Ribsml_uS5_D2-typ_fold_subgr"/>
</dbReference>
<dbReference type="InterPro" id="IPR020568">
    <property type="entry name" value="Ribosomal_Su5_D2-typ_SF"/>
</dbReference>
<sequence>MDDQLFTRKFVVKTVPLVIVIGCLLYILFYSVNYYFKIPENSIIYTQGYTLPITKDVETKEDTNLYKVTALMIPVFNRTDFLKVMWENRKVYQAYSWKSYDSTKEAMIASLNVKIDSNNAQLEKYNVFEEYAYTNYGEEEAEKFLLPIKIGTETTGNSDSLAIILALIGVHEEKKWVHSNKKIVITGNIDENGNVLPVGTIDLKALAAADDKADVFIVPKEQFDEAFKFIGKKPRMKVIPVTNVIETIEWLDANI</sequence>
<keyword evidence="1" id="KW-1133">Transmembrane helix</keyword>
<evidence type="ECO:0000313" key="3">
    <source>
        <dbReference type="EMBL" id="MFK2827180.1"/>
    </source>
</evidence>
<keyword evidence="1" id="KW-0812">Transmembrane</keyword>
<keyword evidence="3" id="KW-0378">Hydrolase</keyword>
<name>A0ABW8IDC2_9BACI</name>
<dbReference type="EC" id="3.4.21.-" evidence="3"/>
<dbReference type="RefSeq" id="WP_404319207.1">
    <property type="nucleotide sequence ID" value="NZ_JAUIYO010000024.1"/>
</dbReference>
<dbReference type="GO" id="GO:0006508">
    <property type="term" value="P:proteolysis"/>
    <property type="evidence" value="ECO:0007669"/>
    <property type="project" value="UniProtKB-KW"/>
</dbReference>
<feature type="transmembrane region" description="Helical" evidence="1">
    <location>
        <begin position="15"/>
        <end position="36"/>
    </location>
</feature>
<dbReference type="Pfam" id="PF05362">
    <property type="entry name" value="Lon_C"/>
    <property type="match status" value="1"/>
</dbReference>
<dbReference type="Proteomes" id="UP001619911">
    <property type="component" value="Unassembled WGS sequence"/>
</dbReference>
<keyword evidence="4" id="KW-1185">Reference proteome</keyword>
<dbReference type="InterPro" id="IPR008269">
    <property type="entry name" value="Lon_proteolytic"/>
</dbReference>
<evidence type="ECO:0000313" key="4">
    <source>
        <dbReference type="Proteomes" id="UP001619911"/>
    </source>
</evidence>
<protein>
    <submittedName>
        <fullName evidence="3">S16 family serine protease</fullName>
        <ecNumber evidence="3">3.4.21.-</ecNumber>
    </submittedName>
</protein>
<dbReference type="Gene3D" id="3.30.230.10">
    <property type="match status" value="1"/>
</dbReference>
<organism evidence="3 4">
    <name type="scientific">Bacillus lumedeiriae</name>
    <dbReference type="NCBI Taxonomy" id="3058829"/>
    <lineage>
        <taxon>Bacteria</taxon>
        <taxon>Bacillati</taxon>
        <taxon>Bacillota</taxon>
        <taxon>Bacilli</taxon>
        <taxon>Bacillales</taxon>
        <taxon>Bacillaceae</taxon>
        <taxon>Bacillus</taxon>
    </lineage>
</organism>
<dbReference type="EMBL" id="JAUIYO010000024">
    <property type="protein sequence ID" value="MFK2827180.1"/>
    <property type="molecule type" value="Genomic_DNA"/>
</dbReference>
<evidence type="ECO:0000259" key="2">
    <source>
        <dbReference type="Pfam" id="PF05362"/>
    </source>
</evidence>
<keyword evidence="1" id="KW-0472">Membrane</keyword>
<proteinExistence type="predicted"/>